<dbReference type="Pfam" id="PF17769">
    <property type="entry name" value="PurK_C"/>
    <property type="match status" value="1"/>
</dbReference>
<dbReference type="PROSITE" id="PS50975">
    <property type="entry name" value="ATP_GRASP"/>
    <property type="match status" value="1"/>
</dbReference>
<feature type="binding site" evidence="4">
    <location>
        <begin position="261"/>
        <end position="262"/>
    </location>
    <ligand>
        <name>ATP</name>
        <dbReference type="ChEBI" id="CHEBI:30616"/>
    </ligand>
</feature>
<dbReference type="RefSeq" id="WP_173213503.1">
    <property type="nucleotide sequence ID" value="NZ_CP053921.1"/>
</dbReference>
<comment type="function">
    <text evidence="4">Catalyzes the ATP-dependent conversion of 5-aminoimidazole ribonucleotide (AIR) and HCO(3)(-) to N5-carboxyaminoimidazole ribonucleotide (N5-CAIR).</text>
</comment>
<feature type="binding site" evidence="4">
    <location>
        <position position="207"/>
    </location>
    <ligand>
        <name>ATP</name>
        <dbReference type="ChEBI" id="CHEBI:30616"/>
    </ligand>
</feature>
<feature type="binding site" evidence="4">
    <location>
        <begin position="176"/>
        <end position="179"/>
    </location>
    <ligand>
        <name>ATP</name>
        <dbReference type="ChEBI" id="CHEBI:30616"/>
    </ligand>
</feature>
<feature type="domain" description="ATP-grasp" evidence="6">
    <location>
        <begin position="107"/>
        <end position="291"/>
    </location>
</feature>
<dbReference type="Pfam" id="PF02222">
    <property type="entry name" value="ATP-grasp"/>
    <property type="match status" value="1"/>
</dbReference>
<sequence>MLARGGTIGMLGGGQLGRMMAVAAAQLGYRCIGYAPQGEAVAEQLCDGFFTNAWDDHAALAEFAAQCDVVTWEFENVPVATAQAIPADRVFPHPRALETAQDRLTEKRFIEDLGGRPAAYARVDSAAELAAAVDRLGAPGILKTRRDGYDGKGQWRIMSARDADALRLPDVPLIYEGFVEFEAEFSVILVRGRDGEMRVWDSPRNTHAEGILATSALPAGSVIEAQVAEARRLAEKVASALDYVGVLTLEFFATREGPIFNEMAPRVHNSGHWTIEGAATSQFENHIRAVAGLPLGDTHTVASKVVMTNIVGDDILGAQQCLSLPDTHLHDYGKAEVREGRKMGHVTQLER</sequence>
<proteinExistence type="inferred from homology"/>
<dbReference type="EMBL" id="CP053921">
    <property type="protein sequence ID" value="QKG70974.1"/>
    <property type="molecule type" value="Genomic_DNA"/>
</dbReference>
<feature type="binding site" evidence="4">
    <location>
        <position position="143"/>
    </location>
    <ligand>
        <name>ATP</name>
        <dbReference type="ChEBI" id="CHEBI:30616"/>
    </ligand>
</feature>
<name>A0A7D3XPQ2_9SPHN</name>
<keyword evidence="2 4" id="KW-0658">Purine biosynthesis</keyword>
<dbReference type="InterPro" id="IPR013815">
    <property type="entry name" value="ATP_grasp_subdomain_1"/>
</dbReference>
<evidence type="ECO:0000256" key="4">
    <source>
        <dbReference type="HAMAP-Rule" id="MF_01928"/>
    </source>
</evidence>
<dbReference type="InterPro" id="IPR054350">
    <property type="entry name" value="PurT/PurK_preATP-grasp"/>
</dbReference>
<dbReference type="InterPro" id="IPR011761">
    <property type="entry name" value="ATP-grasp"/>
</dbReference>
<dbReference type="GO" id="GO:0034028">
    <property type="term" value="F:5-(carboxyamino)imidazole ribonucleotide synthase activity"/>
    <property type="evidence" value="ECO:0007669"/>
    <property type="project" value="UniProtKB-UniRule"/>
</dbReference>
<dbReference type="SUPFAM" id="SSF51246">
    <property type="entry name" value="Rudiment single hybrid motif"/>
    <property type="match status" value="1"/>
</dbReference>
<dbReference type="NCBIfam" id="NF004676">
    <property type="entry name" value="PRK06019.1-2"/>
    <property type="match status" value="1"/>
</dbReference>
<evidence type="ECO:0000313" key="8">
    <source>
        <dbReference type="Proteomes" id="UP000504693"/>
    </source>
</evidence>
<dbReference type="KEGG" id="emv:HQR01_06085"/>
<keyword evidence="4 5" id="KW-0436">Ligase</keyword>
<dbReference type="InterPro" id="IPR005875">
    <property type="entry name" value="PurK"/>
</dbReference>
<dbReference type="Gene3D" id="3.30.470.20">
    <property type="entry name" value="ATP-grasp fold, B domain"/>
    <property type="match status" value="1"/>
</dbReference>
<dbReference type="PANTHER" id="PTHR11609">
    <property type="entry name" value="PURINE BIOSYNTHESIS PROTEIN 6/7, PUR6/7"/>
    <property type="match status" value="1"/>
</dbReference>
<dbReference type="Gene3D" id="3.30.1490.20">
    <property type="entry name" value="ATP-grasp fold, A domain"/>
    <property type="match status" value="1"/>
</dbReference>
<dbReference type="Proteomes" id="UP000504693">
    <property type="component" value="Chromosome"/>
</dbReference>
<dbReference type="GO" id="GO:0005829">
    <property type="term" value="C:cytosol"/>
    <property type="evidence" value="ECO:0007669"/>
    <property type="project" value="TreeGrafter"/>
</dbReference>
<evidence type="ECO:0000256" key="5">
    <source>
        <dbReference type="RuleBase" id="RU361200"/>
    </source>
</evidence>
<dbReference type="GO" id="GO:0006189">
    <property type="term" value="P:'de novo' IMP biosynthetic process"/>
    <property type="evidence" value="ECO:0007669"/>
    <property type="project" value="UniProtKB-UniRule"/>
</dbReference>
<feature type="binding site" evidence="4">
    <location>
        <position position="103"/>
    </location>
    <ligand>
        <name>ATP</name>
        <dbReference type="ChEBI" id="CHEBI:30616"/>
    </ligand>
</feature>
<dbReference type="NCBIfam" id="NF004679">
    <property type="entry name" value="PRK06019.1-5"/>
    <property type="match status" value="1"/>
</dbReference>
<dbReference type="InterPro" id="IPR040686">
    <property type="entry name" value="PurK_C"/>
</dbReference>
<dbReference type="SUPFAM" id="SSF56059">
    <property type="entry name" value="Glutathione synthetase ATP-binding domain-like"/>
    <property type="match status" value="1"/>
</dbReference>
<reference evidence="7 8" key="1">
    <citation type="submission" date="2020-05" db="EMBL/GenBank/DDBJ databases">
        <title>Erythrobacter mangrovi sp. nov., isolated from rhizosphere soil of mangrove plant (Kandelia candel).</title>
        <authorList>
            <person name="Ye Y.H."/>
        </authorList>
    </citation>
    <scope>NUCLEOTIDE SEQUENCE [LARGE SCALE GENOMIC DNA]</scope>
    <source>
        <strain evidence="7 8">EB310</strain>
    </source>
</reference>
<dbReference type="NCBIfam" id="TIGR01161">
    <property type="entry name" value="purK"/>
    <property type="match status" value="1"/>
</dbReference>
<evidence type="ECO:0000256" key="2">
    <source>
        <dbReference type="ARBA" id="ARBA00022755"/>
    </source>
</evidence>
<dbReference type="PANTHER" id="PTHR11609:SF5">
    <property type="entry name" value="PHOSPHORIBOSYLAMINOIMIDAZOLE CARBOXYLASE"/>
    <property type="match status" value="1"/>
</dbReference>
<dbReference type="InterPro" id="IPR016185">
    <property type="entry name" value="PreATP-grasp_dom_sf"/>
</dbReference>
<feature type="binding site" evidence="4">
    <location>
        <begin position="148"/>
        <end position="154"/>
    </location>
    <ligand>
        <name>ATP</name>
        <dbReference type="ChEBI" id="CHEBI:30616"/>
    </ligand>
</feature>
<evidence type="ECO:0000259" key="6">
    <source>
        <dbReference type="PROSITE" id="PS50975"/>
    </source>
</evidence>
<dbReference type="Gene3D" id="3.40.50.20">
    <property type="match status" value="1"/>
</dbReference>
<evidence type="ECO:0000313" key="7">
    <source>
        <dbReference type="EMBL" id="QKG70974.1"/>
    </source>
</evidence>
<accession>A0A7D3XPQ2</accession>
<comment type="function">
    <text evidence="5">Catalyzes the ATP-dependent conversion of 5-aminoimidazole ribonucleotide (AIR) and HCO(3)- to N5-carboxyaminoimidazole ribonucleotide (N5-CAIR).</text>
</comment>
<dbReference type="UniPathway" id="UPA00074">
    <property type="reaction ID" value="UER00942"/>
</dbReference>
<feature type="binding site" evidence="4">
    <location>
        <position position="184"/>
    </location>
    <ligand>
        <name>ATP</name>
        <dbReference type="ChEBI" id="CHEBI:30616"/>
    </ligand>
</feature>
<keyword evidence="3 4" id="KW-0067">ATP-binding</keyword>
<evidence type="ECO:0000256" key="3">
    <source>
        <dbReference type="ARBA" id="ARBA00022840"/>
    </source>
</evidence>
<dbReference type="InterPro" id="IPR011054">
    <property type="entry name" value="Rudment_hybrid_motif"/>
</dbReference>
<organism evidence="7 8">
    <name type="scientific">Erythrobacter mangrovi</name>
    <dbReference type="NCBI Taxonomy" id="2739433"/>
    <lineage>
        <taxon>Bacteria</taxon>
        <taxon>Pseudomonadati</taxon>
        <taxon>Pseudomonadota</taxon>
        <taxon>Alphaproteobacteria</taxon>
        <taxon>Sphingomonadales</taxon>
        <taxon>Erythrobacteraceae</taxon>
        <taxon>Erythrobacter/Porphyrobacter group</taxon>
        <taxon>Erythrobacter</taxon>
    </lineage>
</organism>
<comment type="catalytic activity">
    <reaction evidence="4 5">
        <text>5-amino-1-(5-phospho-beta-D-ribosyl)imidazole + hydrogencarbonate + ATP = 5-carboxyamino-1-(5-phospho-D-ribosyl)imidazole + ADP + phosphate + 2 H(+)</text>
        <dbReference type="Rhea" id="RHEA:19317"/>
        <dbReference type="ChEBI" id="CHEBI:15378"/>
        <dbReference type="ChEBI" id="CHEBI:17544"/>
        <dbReference type="ChEBI" id="CHEBI:30616"/>
        <dbReference type="ChEBI" id="CHEBI:43474"/>
        <dbReference type="ChEBI" id="CHEBI:58730"/>
        <dbReference type="ChEBI" id="CHEBI:137981"/>
        <dbReference type="ChEBI" id="CHEBI:456216"/>
        <dbReference type="EC" id="6.3.4.18"/>
    </reaction>
</comment>
<dbReference type="SUPFAM" id="SSF52440">
    <property type="entry name" value="PreATP-grasp domain"/>
    <property type="match status" value="1"/>
</dbReference>
<dbReference type="GO" id="GO:0046872">
    <property type="term" value="F:metal ion binding"/>
    <property type="evidence" value="ECO:0007669"/>
    <property type="project" value="InterPro"/>
</dbReference>
<comment type="similarity">
    <text evidence="4 5">Belongs to the PurK/PurT family.</text>
</comment>
<dbReference type="EC" id="6.3.4.18" evidence="4 5"/>
<protein>
    <recommendedName>
        <fullName evidence="4 5">N5-carboxyaminoimidazole ribonucleotide synthase</fullName>
        <shortName evidence="4 5">N5-CAIR synthase</shortName>
        <ecNumber evidence="4 5">6.3.4.18</ecNumber>
    </recommendedName>
    <alternativeName>
        <fullName evidence="4 5">5-(carboxyamino)imidazole ribonucleotide synthetase</fullName>
    </alternativeName>
</protein>
<dbReference type="AlphaFoldDB" id="A0A7D3XPQ2"/>
<comment type="subunit">
    <text evidence="4 5">Homodimer.</text>
</comment>
<comment type="pathway">
    <text evidence="4 5">Purine metabolism; IMP biosynthesis via de novo pathway; 5-amino-1-(5-phospho-D-ribosyl)imidazole-4-carboxylate from 5-amino-1-(5-phospho-D-ribosyl)imidazole (N5-CAIR route): step 1/2.</text>
</comment>
<dbReference type="GO" id="GO:0005524">
    <property type="term" value="F:ATP binding"/>
    <property type="evidence" value="ECO:0007669"/>
    <property type="project" value="UniProtKB-UniRule"/>
</dbReference>
<keyword evidence="1 4" id="KW-0547">Nucleotide-binding</keyword>
<gene>
    <name evidence="4 5" type="primary">purK</name>
    <name evidence="7" type="ORF">HQR01_06085</name>
</gene>
<dbReference type="HAMAP" id="MF_01928">
    <property type="entry name" value="PurK"/>
    <property type="match status" value="1"/>
</dbReference>
<dbReference type="GO" id="GO:0004638">
    <property type="term" value="F:phosphoribosylaminoimidazole carboxylase activity"/>
    <property type="evidence" value="ECO:0007669"/>
    <property type="project" value="InterPro"/>
</dbReference>
<dbReference type="Pfam" id="PF22660">
    <property type="entry name" value="RS_preATP-grasp-like"/>
    <property type="match status" value="1"/>
</dbReference>
<dbReference type="InterPro" id="IPR003135">
    <property type="entry name" value="ATP-grasp_carboxylate-amine"/>
</dbReference>
<keyword evidence="8" id="KW-1185">Reference proteome</keyword>
<evidence type="ECO:0000256" key="1">
    <source>
        <dbReference type="ARBA" id="ARBA00022741"/>
    </source>
</evidence>